<reference evidence="1 2" key="1">
    <citation type="submission" date="2016-10" db="EMBL/GenBank/DDBJ databases">
        <authorList>
            <person name="de Groot N.N."/>
        </authorList>
    </citation>
    <scope>NUCLEOTIDE SEQUENCE [LARGE SCALE GENOMIC DNA]</scope>
    <source>
        <strain evidence="1 2">RK1</strain>
    </source>
</reference>
<dbReference type="RefSeq" id="WP_143072871.1">
    <property type="nucleotide sequence ID" value="NZ_FOQO01000003.1"/>
</dbReference>
<name>A0A1I3GWS2_9SPHI</name>
<dbReference type="SUPFAM" id="SSF53474">
    <property type="entry name" value="alpha/beta-Hydrolases"/>
    <property type="match status" value="1"/>
</dbReference>
<dbReference type="OrthoDB" id="787761at2"/>
<organism evidence="1 2">
    <name type="scientific">Parapedobacter indicus</name>
    <dbReference type="NCBI Taxonomy" id="1477437"/>
    <lineage>
        <taxon>Bacteria</taxon>
        <taxon>Pseudomonadati</taxon>
        <taxon>Bacteroidota</taxon>
        <taxon>Sphingobacteriia</taxon>
        <taxon>Sphingobacteriales</taxon>
        <taxon>Sphingobacteriaceae</taxon>
        <taxon>Parapedobacter</taxon>
    </lineage>
</organism>
<accession>A0A1I3GWS2</accession>
<dbReference type="Gene3D" id="3.40.50.1820">
    <property type="entry name" value="alpha/beta hydrolase"/>
    <property type="match status" value="1"/>
</dbReference>
<evidence type="ECO:0000313" key="2">
    <source>
        <dbReference type="Proteomes" id="UP000198670"/>
    </source>
</evidence>
<proteinExistence type="predicted"/>
<dbReference type="InterPro" id="IPR029058">
    <property type="entry name" value="AB_hydrolase_fold"/>
</dbReference>
<sequence>MGKMLNKASASVCFLVVAAVLSFSGRAIRLPGDIQLHVRPVEKQVIETGTIYRVVVKNADTVDSAVYSVFIPAGIDTLRGVFIHQHGCGMEGRGASTAYDLQYQAFAKKWGLAVVGPDLYYENGCRVWKNPESGSGPSLLKALEDVGMVSSHTELKEVPWLLWGHSGGGYWTLAMMKNYPERILAAFGYSPAFDPNWNYPDEALKIPLMIRHAGAGDINSGEVKCWQTAVHTFDKLRSAGGLVSIACTPHQNHNYSFVRYIAIPFYESVLSRRLPTGTQHSFREMRAINERNGWLADTLSLNTWRFKQQAQDANAFSWLPDSATAAKWKEFVITGSVIDRTPPLAPYGLAMRRRHSMAVELTWKADADIESGIKQFLIYSGNQLIARFPEQGVYQYFDQNGDDAIPMSALPEMKAVISLPANADTTLSLSTINHFDLESPRVSFSK</sequence>
<protein>
    <submittedName>
        <fullName evidence="1">Uncharacterized protein</fullName>
    </submittedName>
</protein>
<dbReference type="EMBL" id="FOQO01000003">
    <property type="protein sequence ID" value="SFI27904.1"/>
    <property type="molecule type" value="Genomic_DNA"/>
</dbReference>
<keyword evidence="2" id="KW-1185">Reference proteome</keyword>
<dbReference type="STRING" id="1477437.SAMN05444682_103137"/>
<dbReference type="AlphaFoldDB" id="A0A1I3GWS2"/>
<gene>
    <name evidence="1" type="ORF">SAMN05444682_103137</name>
</gene>
<evidence type="ECO:0000313" key="1">
    <source>
        <dbReference type="EMBL" id="SFI27904.1"/>
    </source>
</evidence>
<dbReference type="Proteomes" id="UP000198670">
    <property type="component" value="Unassembled WGS sequence"/>
</dbReference>